<dbReference type="AlphaFoldDB" id="A0A7W6MZU8"/>
<evidence type="ECO:0000313" key="2">
    <source>
        <dbReference type="Proteomes" id="UP000546007"/>
    </source>
</evidence>
<dbReference type="EMBL" id="JACIES010000008">
    <property type="protein sequence ID" value="MBB4027232.1"/>
    <property type="molecule type" value="Genomic_DNA"/>
</dbReference>
<name>A0A7W6MZU8_9BACT</name>
<accession>A0A7W6MZU8</accession>
<comment type="caution">
    <text evidence="1">The sequence shown here is derived from an EMBL/GenBank/DDBJ whole genome shotgun (WGS) entry which is preliminary data.</text>
</comment>
<protein>
    <submittedName>
        <fullName evidence="1">Uncharacterized protein (UPF0332 family)</fullName>
    </submittedName>
</protein>
<keyword evidence="2" id="KW-1185">Reference proteome</keyword>
<proteinExistence type="predicted"/>
<reference evidence="1 2" key="1">
    <citation type="submission" date="2020-08" db="EMBL/GenBank/DDBJ databases">
        <title>Genomic Encyclopedia of Type Strains, Phase IV (KMG-IV): sequencing the most valuable type-strain genomes for metagenomic binning, comparative biology and taxonomic classification.</title>
        <authorList>
            <person name="Goeker M."/>
        </authorList>
    </citation>
    <scope>NUCLEOTIDE SEQUENCE [LARGE SCALE GENOMIC DNA]</scope>
    <source>
        <strain evidence="1 2">DSM 105721</strain>
    </source>
</reference>
<sequence length="55" mass="5981">MPFVYMASALLLKNKIPAQSHNGVVGQIGLYFVTTGRLSKENGRLYSRSTSGSFS</sequence>
<dbReference type="Proteomes" id="UP000546007">
    <property type="component" value="Unassembled WGS sequence"/>
</dbReference>
<evidence type="ECO:0000313" key="1">
    <source>
        <dbReference type="EMBL" id="MBB4027232.1"/>
    </source>
</evidence>
<organism evidence="1 2">
    <name type="scientific">Butyricimonas faecihominis</name>
    <dbReference type="NCBI Taxonomy" id="1472416"/>
    <lineage>
        <taxon>Bacteria</taxon>
        <taxon>Pseudomonadati</taxon>
        <taxon>Bacteroidota</taxon>
        <taxon>Bacteroidia</taxon>
        <taxon>Bacteroidales</taxon>
        <taxon>Odoribacteraceae</taxon>
        <taxon>Butyricimonas</taxon>
    </lineage>
</organism>
<gene>
    <name evidence="1" type="ORF">GGR14_003042</name>
</gene>